<dbReference type="AlphaFoldDB" id="A0A7Z2NWJ5"/>
<dbReference type="Proteomes" id="UP000464468">
    <property type="component" value="Chromosome"/>
</dbReference>
<dbReference type="RefSeq" id="WP_160592673.1">
    <property type="nucleotide sequence ID" value="NZ_CP047895.1"/>
</dbReference>
<reference evidence="1 2" key="1">
    <citation type="submission" date="2020-01" db="EMBL/GenBank/DDBJ databases">
        <title>Sphingomonas sp. C33 whole genome sequece.</title>
        <authorList>
            <person name="Park C."/>
        </authorList>
    </citation>
    <scope>NUCLEOTIDE SEQUENCE [LARGE SCALE GENOMIC DNA]</scope>
    <source>
        <strain evidence="1 2">C33</strain>
    </source>
</reference>
<organism evidence="1 2">
    <name type="scientific">Sphingomonas changnyeongensis</name>
    <dbReference type="NCBI Taxonomy" id="2698679"/>
    <lineage>
        <taxon>Bacteria</taxon>
        <taxon>Pseudomonadati</taxon>
        <taxon>Pseudomonadota</taxon>
        <taxon>Alphaproteobacteria</taxon>
        <taxon>Sphingomonadales</taxon>
        <taxon>Sphingomonadaceae</taxon>
        <taxon>Sphingomonas</taxon>
    </lineage>
</organism>
<name>A0A7Z2NWJ5_9SPHN</name>
<accession>A0A7Z2NWJ5</accession>
<dbReference type="EMBL" id="CP047895">
    <property type="protein sequence ID" value="QHL90746.1"/>
    <property type="molecule type" value="Genomic_DNA"/>
</dbReference>
<dbReference type="KEGG" id="schy:GVO57_07730"/>
<gene>
    <name evidence="1" type="ORF">GVO57_07730</name>
</gene>
<protein>
    <submittedName>
        <fullName evidence="1">Uncharacterized protein</fullName>
    </submittedName>
</protein>
<evidence type="ECO:0000313" key="1">
    <source>
        <dbReference type="EMBL" id="QHL90746.1"/>
    </source>
</evidence>
<proteinExistence type="predicted"/>
<evidence type="ECO:0000313" key="2">
    <source>
        <dbReference type="Proteomes" id="UP000464468"/>
    </source>
</evidence>
<keyword evidence="2" id="KW-1185">Reference proteome</keyword>
<sequence length="89" mass="9530">MTDPHRALARALTRLQPGWTLLSSEATPWASITFSGTRHVLHYRGAAPDIVLGEQEFALPGHLVADITAAVAGDRIVIEALTIETGETV</sequence>